<feature type="compositionally biased region" description="Low complexity" evidence="1">
    <location>
        <begin position="253"/>
        <end position="278"/>
    </location>
</feature>
<feature type="region of interest" description="Disordered" evidence="1">
    <location>
        <begin position="354"/>
        <end position="373"/>
    </location>
</feature>
<sequence>MHPQQELRNPTPYHRRLHEVVAGAAVLATSLSTSKSLSSSSASFAAAAESTGHSFPRRPPAAAEAAVVAAAAAPSTMPFAASPLEDDIDADFQYDFVDLSLSPNPRPPLSSSPTRNTTPAAAASPFARHSFTPPGAPTSPFASALLGAVLNVRHRGGDAARFATLRADLPLSSNDDRLTPNDGGGVGLVTKQTRAMPYIAEPPHGRPPFPSCSRRESPDDRVGDFVREAMNEADIPPGLLRFLRGQKQPGEHSPTTTATTSSSPSLLPPAYATAPTSAQRAPHPTTPESANTRRPGSVPMLPPVPLASPLAGHLSPYQQQQQQQQQQQPQQTLPRPSVTKGVPQPLWSAEITAKYHGNDTSTNNVSTGTAASATTMHSEAQGMQELTEYGHHLRSHPLASPGNVAMGEGSTAQHAALQQPSARSESDSSSSGSRQTCSGGEVTRSLSTTRTAPAELSATQPLDSTQSSPADANLPCRFTPSPPTTAQGSGQETLSGGGGPRGCRRRVADLESKDESFRLQSFRKSPPAHCVGSVASFPYSISAAGGTVPPGQLGRMIPTSDSNGLAGLPEHGGCNAGSGSGGGHNGRLNPFQEEEEEEEENGVCVVQRRQDIPDDLFEGSSDEEATVLSSASSGGVVQALAVSAAVAEGEVGPMQPQERQRRYNSTRRFPKPLRSIYSVSCASPLPMELVHAPTHAPTHAPNTAATTTTAANTNATAMVSFADGLAVTPLFSMPLSTNVSTASSSHKRRALFIARNMEDAPPLIQEKQQQLLQQQQQSQPHSPRQHAQLSLRRSRSTFFGSFTGASFPLNDSAEVMSYVDSNITTPLSPNGELEPSLMAGVAWMDSFSPYTSCTSPSTTLNTTTNLCSTVHASSALLSFGVPPAAALALSERSDARMGGRVFGSASQSSTSRHHRRPQSATTQHTSGFSGHSVNVSFSVPSSNAMLLSPHSPGKYSGRQCSHERRAVGSQQQKYYHPHPMLTRSASSGPSMANSSVSSNVPALLIPDRSSVAAELGGSPAHRQRQHRRQQQHQQVSTTTPIGDCAFSRSLSAPSTSSAATSVLSFMPSPSTSAL</sequence>
<evidence type="ECO:0000256" key="1">
    <source>
        <dbReference type="SAM" id="MobiDB-lite"/>
    </source>
</evidence>
<feature type="compositionally biased region" description="Low complexity" evidence="1">
    <location>
        <begin position="421"/>
        <end position="438"/>
    </location>
</feature>
<feature type="region of interest" description="Disordered" evidence="1">
    <location>
        <begin position="569"/>
        <end position="603"/>
    </location>
</feature>
<feature type="compositionally biased region" description="Polar residues" evidence="1">
    <location>
        <begin position="444"/>
        <end position="470"/>
    </location>
</feature>
<dbReference type="OrthoDB" id="267413at2759"/>
<feature type="compositionally biased region" description="Basic residues" evidence="1">
    <location>
        <begin position="1021"/>
        <end position="1030"/>
    </location>
</feature>
<feature type="region of interest" description="Disordered" evidence="1">
    <location>
        <begin position="244"/>
        <end position="342"/>
    </location>
</feature>
<feature type="region of interest" description="Disordered" evidence="1">
    <location>
        <begin position="769"/>
        <end position="790"/>
    </location>
</feature>
<dbReference type="VEuPathDB" id="TriTrypDB:LpyrH10_24_0840"/>
<feature type="compositionally biased region" description="Low complexity" evidence="1">
    <location>
        <begin position="932"/>
        <end position="943"/>
    </location>
</feature>
<feature type="region of interest" description="Disordered" evidence="1">
    <location>
        <begin position="1013"/>
        <end position="1074"/>
    </location>
</feature>
<feature type="compositionally biased region" description="Low complexity" evidence="1">
    <location>
        <begin position="1045"/>
        <end position="1065"/>
    </location>
</feature>
<feature type="region of interest" description="Disordered" evidence="1">
    <location>
        <begin position="898"/>
        <end position="972"/>
    </location>
</feature>
<gene>
    <name evidence="2" type="ORF">ABB37_08444</name>
</gene>
<feature type="region of interest" description="Disordered" evidence="1">
    <location>
        <begin position="199"/>
        <end position="220"/>
    </location>
</feature>
<feature type="compositionally biased region" description="Acidic residues" evidence="1">
    <location>
        <begin position="592"/>
        <end position="601"/>
    </location>
</feature>
<comment type="caution">
    <text evidence="2">The sequence shown here is derived from an EMBL/GenBank/DDBJ whole genome shotgun (WGS) entry which is preliminary data.</text>
</comment>
<reference evidence="2 3" key="1">
    <citation type="submission" date="2015-07" db="EMBL/GenBank/DDBJ databases">
        <title>High-quality genome of monoxenous trypanosomatid Leptomonas pyrrhocoris.</title>
        <authorList>
            <person name="Flegontov P."/>
            <person name="Butenko A."/>
            <person name="Firsov S."/>
            <person name="Vlcek C."/>
            <person name="Logacheva M.D."/>
            <person name="Field M."/>
            <person name="Filatov D."/>
            <person name="Flegontova O."/>
            <person name="Gerasimov E."/>
            <person name="Jackson A.P."/>
            <person name="Kelly S."/>
            <person name="Opperdoes F."/>
            <person name="O'Reilly A."/>
            <person name="Votypka J."/>
            <person name="Yurchenko V."/>
            <person name="Lukes J."/>
        </authorList>
    </citation>
    <scope>NUCLEOTIDE SEQUENCE [LARGE SCALE GENOMIC DNA]</scope>
    <source>
        <strain evidence="2">H10</strain>
    </source>
</reference>
<dbReference type="GeneID" id="26908728"/>
<organism evidence="2 3">
    <name type="scientific">Leptomonas pyrrhocoris</name>
    <name type="common">Firebug parasite</name>
    <dbReference type="NCBI Taxonomy" id="157538"/>
    <lineage>
        <taxon>Eukaryota</taxon>
        <taxon>Discoba</taxon>
        <taxon>Euglenozoa</taxon>
        <taxon>Kinetoplastea</taxon>
        <taxon>Metakinetoplastina</taxon>
        <taxon>Trypanosomatida</taxon>
        <taxon>Trypanosomatidae</taxon>
        <taxon>Leishmaniinae</taxon>
        <taxon>Leptomonas</taxon>
    </lineage>
</organism>
<keyword evidence="3" id="KW-1185">Reference proteome</keyword>
<evidence type="ECO:0000313" key="3">
    <source>
        <dbReference type="Proteomes" id="UP000037923"/>
    </source>
</evidence>
<dbReference type="AlphaFoldDB" id="A0A0N0VDH2"/>
<dbReference type="EMBL" id="LGTL01000024">
    <property type="protein sequence ID" value="KPA75558.1"/>
    <property type="molecule type" value="Genomic_DNA"/>
</dbReference>
<feature type="region of interest" description="Disordered" evidence="1">
    <location>
        <begin position="393"/>
        <end position="505"/>
    </location>
</feature>
<dbReference type="Proteomes" id="UP000037923">
    <property type="component" value="Unassembled WGS sequence"/>
</dbReference>
<feature type="compositionally biased region" description="Low complexity" evidence="1">
    <location>
        <begin position="318"/>
        <end position="331"/>
    </location>
</feature>
<dbReference type="RefSeq" id="XP_015653997.1">
    <property type="nucleotide sequence ID" value="XM_015807458.1"/>
</dbReference>
<feature type="compositionally biased region" description="Polar residues" evidence="1">
    <location>
        <begin position="410"/>
        <end position="420"/>
    </location>
</feature>
<feature type="compositionally biased region" description="Gly residues" evidence="1">
    <location>
        <begin position="574"/>
        <end position="585"/>
    </location>
</feature>
<feature type="compositionally biased region" description="Polar residues" evidence="1">
    <location>
        <begin position="358"/>
        <end position="373"/>
    </location>
</feature>
<proteinExistence type="predicted"/>
<evidence type="ECO:0000313" key="2">
    <source>
        <dbReference type="EMBL" id="KPA75558.1"/>
    </source>
</evidence>
<accession>A0A0N0VDH2</accession>
<feature type="region of interest" description="Disordered" evidence="1">
    <location>
        <begin position="103"/>
        <end position="134"/>
    </location>
</feature>
<feature type="compositionally biased region" description="Polar residues" evidence="1">
    <location>
        <begin position="918"/>
        <end position="931"/>
    </location>
</feature>
<name>A0A0N0VDH2_LEPPY</name>
<protein>
    <submittedName>
        <fullName evidence="2">Uncharacterized protein</fullName>
    </submittedName>
</protein>